<protein>
    <recommendedName>
        <fullName evidence="7">Dimethylallyl tryptophan synthase GliD1</fullName>
    </recommendedName>
</protein>
<dbReference type="InterPro" id="IPR033964">
    <property type="entry name" value="ABBA"/>
</dbReference>
<organism evidence="5 6">
    <name type="scientific">Penicillium cf. griseofulvum</name>
    <dbReference type="NCBI Taxonomy" id="2972120"/>
    <lineage>
        <taxon>Eukaryota</taxon>
        <taxon>Fungi</taxon>
        <taxon>Dikarya</taxon>
        <taxon>Ascomycota</taxon>
        <taxon>Pezizomycotina</taxon>
        <taxon>Eurotiomycetes</taxon>
        <taxon>Eurotiomycetidae</taxon>
        <taxon>Eurotiales</taxon>
        <taxon>Aspergillaceae</taxon>
        <taxon>Penicillium</taxon>
    </lineage>
</organism>
<dbReference type="CDD" id="cd13929">
    <property type="entry name" value="PT-DMATS_CymD"/>
    <property type="match status" value="1"/>
</dbReference>
<feature type="binding site" evidence="4">
    <location>
        <position position="275"/>
    </location>
    <ligand>
        <name>dimethylallyl diphosphate</name>
        <dbReference type="ChEBI" id="CHEBI:57623"/>
    </ligand>
</feature>
<evidence type="ECO:0008006" key="7">
    <source>
        <dbReference type="Google" id="ProtNLM"/>
    </source>
</evidence>
<evidence type="ECO:0000256" key="4">
    <source>
        <dbReference type="PIRSR" id="PIRSR000509-1"/>
    </source>
</evidence>
<name>A0A9W9M9E0_9EURO</name>
<feature type="binding site" evidence="4">
    <location>
        <position position="213"/>
    </location>
    <ligand>
        <name>dimethylallyl diphosphate</name>
        <dbReference type="ChEBI" id="CHEBI:57623"/>
    </ligand>
</feature>
<accession>A0A9W9M9E0</accession>
<feature type="binding site" evidence="4">
    <location>
        <position position="211"/>
    </location>
    <ligand>
        <name>dimethylallyl diphosphate</name>
        <dbReference type="ChEBI" id="CHEBI:57623"/>
    </ligand>
</feature>
<dbReference type="PANTHER" id="PTHR40627:SF4">
    <property type="entry name" value="PRENYLTRANSFERASE ASQH1-RELATED"/>
    <property type="match status" value="1"/>
</dbReference>
<comment type="similarity">
    <text evidence="2">Belongs to the tryptophan dimethylallyltransferase family.</text>
</comment>
<reference evidence="5" key="1">
    <citation type="submission" date="2022-11" db="EMBL/GenBank/DDBJ databases">
        <authorList>
            <person name="Petersen C."/>
        </authorList>
    </citation>
    <scope>NUCLEOTIDE SEQUENCE</scope>
    <source>
        <strain evidence="5">IBT 16849</strain>
    </source>
</reference>
<evidence type="ECO:0000256" key="2">
    <source>
        <dbReference type="ARBA" id="ARBA00010209"/>
    </source>
</evidence>
<dbReference type="AlphaFoldDB" id="A0A9W9M9E0"/>
<feature type="binding site" evidence="4">
    <location>
        <position position="279"/>
    </location>
    <ligand>
        <name>dimethylallyl diphosphate</name>
        <dbReference type="ChEBI" id="CHEBI:57623"/>
    </ligand>
</feature>
<proteinExistence type="inferred from homology"/>
<dbReference type="InterPro" id="IPR012148">
    <property type="entry name" value="ABBA_DMATS-like"/>
</dbReference>
<feature type="binding site" evidence="4">
    <location>
        <position position="372"/>
    </location>
    <ligand>
        <name>dimethylallyl diphosphate</name>
        <dbReference type="ChEBI" id="CHEBI:57623"/>
    </ligand>
</feature>
<comment type="pathway">
    <text evidence="1">Secondary metabolite biosynthesis.</text>
</comment>
<feature type="binding site" evidence="4">
    <location>
        <position position="125"/>
    </location>
    <ligand>
        <name>dimethylallyl diphosphate</name>
        <dbReference type="ChEBI" id="CHEBI:57623"/>
    </ligand>
</feature>
<comment type="caution">
    <text evidence="5">The sequence shown here is derived from an EMBL/GenBank/DDBJ whole genome shotgun (WGS) entry which is preliminary data.</text>
</comment>
<dbReference type="Proteomes" id="UP001150879">
    <property type="component" value="Unassembled WGS sequence"/>
</dbReference>
<gene>
    <name evidence="5" type="ORF">N7472_006080</name>
</gene>
<dbReference type="OrthoDB" id="3354387at2759"/>
<sequence length="459" mass="51692">MSTVLEPVPALRDPNVVASLGSTKHSRGTSIWEIVSRWHFAQDPSQAYWWTHTGPYLALMLKEANYPTEKQFEYMLFYYHWIIPQLGLGPRPDGSFKWSSNLTADGTPLQFCWNWNNRETKPEIRTSFVPIGPCTGTPGDPLNHNAAIDLHRRFASINPATDLAWFEYFLSAIYEQDNEKIARETEERFGGVFGESVLACFEFKNKTPVMKTYLWPRLLGYHMMTPYPVIEPAVRALLGPSTAALDLLDEFLHTNPVGKAMAPTMIAIDNKPSSRLKWYFHSPSTTFASVRQVMTLGGRIQGIDHELESLCDLIKATFPLPSDFPDDAEVTKAWQTPAYAKKNFDDRTEFLSGYLYYFDIAPGSQVPGIKFYAQTRLLGTDDLTLAKGITSWMKAHGRGKYCDNYMRVLEGLAEGPLEQSKGLHAHISFMSKDGEIDVSSYLSTGLFNRTKHAAGNAAN</sequence>
<feature type="binding site" evidence="4">
    <location>
        <position position="441"/>
    </location>
    <ligand>
        <name>dimethylallyl diphosphate</name>
        <dbReference type="ChEBI" id="CHEBI:57623"/>
    </ligand>
</feature>
<evidence type="ECO:0000313" key="5">
    <source>
        <dbReference type="EMBL" id="KAJ5193614.1"/>
    </source>
</evidence>
<dbReference type="Pfam" id="PF11991">
    <property type="entry name" value="Trp_DMAT"/>
    <property type="match status" value="1"/>
</dbReference>
<dbReference type="PANTHER" id="PTHR40627">
    <property type="entry name" value="INDOLE PRENYLTRANSFERASE TDIB-RELATED"/>
    <property type="match status" value="1"/>
</dbReference>
<evidence type="ECO:0000256" key="1">
    <source>
        <dbReference type="ARBA" id="ARBA00005179"/>
    </source>
</evidence>
<evidence type="ECO:0000313" key="6">
    <source>
        <dbReference type="Proteomes" id="UP001150879"/>
    </source>
</evidence>
<dbReference type="GO" id="GO:0009820">
    <property type="term" value="P:alkaloid metabolic process"/>
    <property type="evidence" value="ECO:0007669"/>
    <property type="project" value="InterPro"/>
</dbReference>
<keyword evidence="6" id="KW-1185">Reference proteome</keyword>
<dbReference type="GO" id="GO:0004659">
    <property type="term" value="F:prenyltransferase activity"/>
    <property type="evidence" value="ECO:0007669"/>
    <property type="project" value="TreeGrafter"/>
</dbReference>
<dbReference type="EMBL" id="JAPQKP010000004">
    <property type="protein sequence ID" value="KAJ5193614.1"/>
    <property type="molecule type" value="Genomic_DNA"/>
</dbReference>
<dbReference type="PIRSF" id="PIRSF000509">
    <property type="entry name" value="Trp_DMAT"/>
    <property type="match status" value="1"/>
</dbReference>
<evidence type="ECO:0000256" key="3">
    <source>
        <dbReference type="ARBA" id="ARBA00022679"/>
    </source>
</evidence>
<dbReference type="InterPro" id="IPR017795">
    <property type="entry name" value="ABBA_NscD-like"/>
</dbReference>
<dbReference type="SFLD" id="SFLDS00036">
    <property type="entry name" value="Aromatic_Prenyltransferase"/>
    <property type="match status" value="1"/>
</dbReference>
<keyword evidence="3" id="KW-0808">Transferase</keyword>
<feature type="binding site" evidence="4">
    <location>
        <position position="277"/>
    </location>
    <ligand>
        <name>dimethylallyl diphosphate</name>
        <dbReference type="ChEBI" id="CHEBI:57623"/>
    </ligand>
</feature>
<dbReference type="NCBIfam" id="TIGR03429">
    <property type="entry name" value="arom_pren_DMATS"/>
    <property type="match status" value="1"/>
</dbReference>
<reference evidence="5" key="2">
    <citation type="journal article" date="2023" name="IMA Fungus">
        <title>Comparative genomic study of the Penicillium genus elucidates a diverse pangenome and 15 lateral gene transfer events.</title>
        <authorList>
            <person name="Petersen C."/>
            <person name="Sorensen T."/>
            <person name="Nielsen M.R."/>
            <person name="Sondergaard T.E."/>
            <person name="Sorensen J.L."/>
            <person name="Fitzpatrick D.A."/>
            <person name="Frisvad J.C."/>
            <person name="Nielsen K.L."/>
        </authorList>
    </citation>
    <scope>NUCLEOTIDE SEQUENCE</scope>
    <source>
        <strain evidence="5">IBT 16849</strain>
    </source>
</reference>